<comment type="subunit">
    <text evidence="7">Self-associates. Interacts with BBS9; the interaction mediates the association of LZTL1 with the BBsome complex and regulates BBSome ciliary trafficking.</text>
</comment>
<organism evidence="10 11">
    <name type="scientific">Tigriopus californicus</name>
    <name type="common">Marine copepod</name>
    <dbReference type="NCBI Taxonomy" id="6832"/>
    <lineage>
        <taxon>Eukaryota</taxon>
        <taxon>Metazoa</taxon>
        <taxon>Ecdysozoa</taxon>
        <taxon>Arthropoda</taxon>
        <taxon>Crustacea</taxon>
        <taxon>Multicrustacea</taxon>
        <taxon>Hexanauplia</taxon>
        <taxon>Copepoda</taxon>
        <taxon>Harpacticoida</taxon>
        <taxon>Harpacticidae</taxon>
        <taxon>Tigriopus</taxon>
    </lineage>
</organism>
<evidence type="ECO:0000256" key="4">
    <source>
        <dbReference type="ARBA" id="ARBA00022490"/>
    </source>
</evidence>
<protein>
    <recommendedName>
        <fullName evidence="3">Leucine zipper transcription factor-like protein 1</fullName>
    </recommendedName>
</protein>
<comment type="similarity">
    <text evidence="2">Belongs to the LZTFL1 family.</text>
</comment>
<dbReference type="OMA" id="QMEGTTA"/>
<name>A0A553NUC5_TIGCA</name>
<comment type="subcellular location">
    <subcellularLocation>
        <location evidence="1">Cytoplasm</location>
    </subcellularLocation>
</comment>
<dbReference type="InterPro" id="IPR026157">
    <property type="entry name" value="LZTFL1"/>
</dbReference>
<evidence type="ECO:0000256" key="8">
    <source>
        <dbReference type="SAM" id="Coils"/>
    </source>
</evidence>
<dbReference type="EMBL" id="VCGU01000010">
    <property type="protein sequence ID" value="TRY69013.1"/>
    <property type="molecule type" value="Genomic_DNA"/>
</dbReference>
<gene>
    <name evidence="10" type="ORF">TCAL_12019</name>
</gene>
<dbReference type="STRING" id="6832.A0A553NUC5"/>
<dbReference type="Pfam" id="PF15294">
    <property type="entry name" value="Leu_zip"/>
    <property type="match status" value="1"/>
</dbReference>
<proteinExistence type="inferred from homology"/>
<feature type="region of interest" description="Disordered" evidence="9">
    <location>
        <begin position="79"/>
        <end position="100"/>
    </location>
</feature>
<feature type="non-terminal residue" evidence="10">
    <location>
        <position position="1"/>
    </location>
</feature>
<evidence type="ECO:0000313" key="11">
    <source>
        <dbReference type="Proteomes" id="UP000318571"/>
    </source>
</evidence>
<comment type="function">
    <text evidence="6">Regulates ciliary localization of the BBSome complex. Together with the BBSome complex, controls SMO ciliary trafficking and contributes to the sonic hedgehog (SHH) pathway regulation. May play a role in neurite outgrowth. May have tumor suppressor function.</text>
</comment>
<reference evidence="10 11" key="1">
    <citation type="journal article" date="2018" name="Nat. Ecol. Evol.">
        <title>Genomic signatures of mitonuclear coevolution across populations of Tigriopus californicus.</title>
        <authorList>
            <person name="Barreto F.S."/>
            <person name="Watson E.T."/>
            <person name="Lima T.G."/>
            <person name="Willett C.S."/>
            <person name="Edmands S."/>
            <person name="Li W."/>
            <person name="Burton R.S."/>
        </authorList>
    </citation>
    <scope>NUCLEOTIDE SEQUENCE [LARGE SCALE GENOMIC DNA]</scope>
    <source>
        <strain evidence="10 11">San Diego</strain>
    </source>
</reference>
<feature type="coiled-coil region" evidence="8">
    <location>
        <begin position="234"/>
        <end position="261"/>
    </location>
</feature>
<keyword evidence="4" id="KW-0963">Cytoplasm</keyword>
<accession>A0A553NUC5</accession>
<evidence type="ECO:0000256" key="5">
    <source>
        <dbReference type="ARBA" id="ARBA00023054"/>
    </source>
</evidence>
<dbReference type="AlphaFoldDB" id="A0A553NUC5"/>
<comment type="caution">
    <text evidence="10">The sequence shown here is derived from an EMBL/GenBank/DDBJ whole genome shotgun (WGS) entry which is preliminary data.</text>
</comment>
<keyword evidence="11" id="KW-1185">Reference proteome</keyword>
<evidence type="ECO:0000313" key="10">
    <source>
        <dbReference type="EMBL" id="TRY69013.1"/>
    </source>
</evidence>
<dbReference type="PANTHER" id="PTHR21635:SF0">
    <property type="entry name" value="LEUCINE ZIPPER TRANSCRIPTION FACTOR-LIKE PROTEIN 1"/>
    <property type="match status" value="1"/>
</dbReference>
<dbReference type="PANTHER" id="PTHR21635">
    <property type="entry name" value="LEUCINE ZIPPER TRANSCRIPTION FACTOR LIKE"/>
    <property type="match status" value="1"/>
</dbReference>
<feature type="compositionally biased region" description="Basic and acidic residues" evidence="9">
    <location>
        <begin position="148"/>
        <end position="167"/>
    </location>
</feature>
<keyword evidence="5 8" id="KW-0175">Coiled coil</keyword>
<sequence>FLDPTYTVDEVKDILSDIAEAVLGEIELELINFSHTNVLLLQQVFRQSEKWHLNLEADLAELENRELLDKVKNWEENELASQPVEKPNLSPKKRLAPLNQGGPVQLLNKQIEELDEENKVLRERLKTVEEKAKAALKEKDSLASQLEDAQKDTQIKPNEPVHDNEDQSKEIDELTETVKLMRNQMTTEIEMKEKSAAELETNLTTTKHALLDVQHQLSMAEKELEKKFSQTGAYKNLKMMMNSKNDQIKDLRNKLAKYEKDDDEEE</sequence>
<dbReference type="GO" id="GO:1903565">
    <property type="term" value="P:negative regulation of protein localization to cilium"/>
    <property type="evidence" value="ECO:0007669"/>
    <property type="project" value="TreeGrafter"/>
</dbReference>
<evidence type="ECO:0000256" key="6">
    <source>
        <dbReference type="ARBA" id="ARBA00024898"/>
    </source>
</evidence>
<evidence type="ECO:0000256" key="3">
    <source>
        <dbReference type="ARBA" id="ARBA00018920"/>
    </source>
</evidence>
<evidence type="ECO:0000256" key="2">
    <source>
        <dbReference type="ARBA" id="ARBA00008868"/>
    </source>
</evidence>
<evidence type="ECO:0000256" key="9">
    <source>
        <dbReference type="SAM" id="MobiDB-lite"/>
    </source>
</evidence>
<dbReference type="Proteomes" id="UP000318571">
    <property type="component" value="Chromosome 1"/>
</dbReference>
<evidence type="ECO:0000256" key="1">
    <source>
        <dbReference type="ARBA" id="ARBA00004496"/>
    </source>
</evidence>
<feature type="region of interest" description="Disordered" evidence="9">
    <location>
        <begin position="135"/>
        <end position="167"/>
    </location>
</feature>
<feature type="non-terminal residue" evidence="10">
    <location>
        <position position="266"/>
    </location>
</feature>
<evidence type="ECO:0000256" key="7">
    <source>
        <dbReference type="ARBA" id="ARBA00026004"/>
    </source>
</evidence>
<dbReference type="GO" id="GO:0005737">
    <property type="term" value="C:cytoplasm"/>
    <property type="evidence" value="ECO:0007669"/>
    <property type="project" value="UniProtKB-SubCell"/>
</dbReference>